<keyword evidence="1" id="KW-0732">Signal</keyword>
<comment type="caution">
    <text evidence="2">The sequence shown here is derived from an EMBL/GenBank/DDBJ whole genome shotgun (WGS) entry which is preliminary data.</text>
</comment>
<feature type="chain" id="PRO_5015664179" evidence="1">
    <location>
        <begin position="25"/>
        <end position="214"/>
    </location>
</feature>
<evidence type="ECO:0000256" key="1">
    <source>
        <dbReference type="SAM" id="SignalP"/>
    </source>
</evidence>
<dbReference type="RefSeq" id="WP_103976578.1">
    <property type="nucleotide sequence ID" value="NZ_PGLV01000001.1"/>
</dbReference>
<reference evidence="2 3" key="1">
    <citation type="submission" date="2017-11" db="EMBL/GenBank/DDBJ databases">
        <title>Genome sequence of Lysinibacillus sphaericus, a lignin-degrading bacteria isolated from municipal solid waste soil.</title>
        <authorList>
            <person name="Persinoti G.F."/>
            <person name="Paixao D.A."/>
            <person name="Bugg T.D."/>
            <person name="Squina F.M."/>
        </authorList>
    </citation>
    <scope>NUCLEOTIDE SEQUENCE [LARGE SCALE GENOMIC DNA]</scope>
    <source>
        <strain evidence="2 3">A1</strain>
    </source>
</reference>
<dbReference type="Proteomes" id="UP000237319">
    <property type="component" value="Unassembled WGS sequence"/>
</dbReference>
<protein>
    <submittedName>
        <fullName evidence="2">Uncharacterized protein</fullName>
    </submittedName>
</protein>
<feature type="signal peptide" evidence="1">
    <location>
        <begin position="1"/>
        <end position="24"/>
    </location>
</feature>
<keyword evidence="3" id="KW-1185">Reference proteome</keyword>
<accession>A0A2S5D057</accession>
<gene>
    <name evidence="2" type="ORF">LYSIN_01236</name>
</gene>
<dbReference type="AlphaFoldDB" id="A0A2S5D057"/>
<dbReference type="EMBL" id="PGLV01000001">
    <property type="protein sequence ID" value="POZ56453.1"/>
    <property type="molecule type" value="Genomic_DNA"/>
</dbReference>
<name>A0A2S5D057_LYSSH</name>
<organism evidence="2 3">
    <name type="scientific">Lysinibacillus sphaericus</name>
    <name type="common">Bacillus sphaericus</name>
    <dbReference type="NCBI Taxonomy" id="1421"/>
    <lineage>
        <taxon>Bacteria</taxon>
        <taxon>Bacillati</taxon>
        <taxon>Bacillota</taxon>
        <taxon>Bacilli</taxon>
        <taxon>Bacillales</taxon>
        <taxon>Bacillaceae</taxon>
        <taxon>Lysinibacillus</taxon>
    </lineage>
</organism>
<evidence type="ECO:0000313" key="2">
    <source>
        <dbReference type="EMBL" id="POZ56453.1"/>
    </source>
</evidence>
<sequence>MKKIITSITATTLLLGTVLPTAFAEERVGETYVESSTEINPESSEYSYVYEGINFTSNVELEELELQDLYSEVMRNSLGSEAITPMTVDAISPMTVDIGSNSTTVIKPEYKTFKNTIEKAAVDLLIAIILTKLPLKISGSVLATYYIGKLTGWISGSVKTVYAGSWVSRSWSEYDKTYIYKATLVHYTDSTYNTPKDVAYYEVGRSTDPNLATW</sequence>
<evidence type="ECO:0000313" key="3">
    <source>
        <dbReference type="Proteomes" id="UP000237319"/>
    </source>
</evidence>
<proteinExistence type="predicted"/>